<evidence type="ECO:0000313" key="2">
    <source>
        <dbReference type="Proteomes" id="UP000216063"/>
    </source>
</evidence>
<evidence type="ECO:0000313" key="1">
    <source>
        <dbReference type="EMBL" id="OYN76837.1"/>
    </source>
</evidence>
<comment type="caution">
    <text evidence="1">The sequence shown here is derived from an EMBL/GenBank/DDBJ whole genome shotgun (WGS) entry which is preliminary data.</text>
</comment>
<reference evidence="1 2" key="1">
    <citation type="submission" date="2017-07" db="EMBL/GenBank/DDBJ databases">
        <title>The new phylogeny of genus Mycobacterium.</title>
        <authorList>
            <person name="Tortoli E."/>
            <person name="Trovato A."/>
            <person name="Cirillo D.M."/>
        </authorList>
    </citation>
    <scope>NUCLEOTIDE SEQUENCE [LARGE SCALE GENOMIC DNA]</scope>
    <source>
        <strain evidence="1 2">ATCC 33027</strain>
    </source>
</reference>
<dbReference type="RefSeq" id="WP_094482889.1">
    <property type="nucleotide sequence ID" value="NZ_NOZR01000019.1"/>
</dbReference>
<organism evidence="1 2">
    <name type="scientific">Mycolicibacterium sphagni</name>
    <dbReference type="NCBI Taxonomy" id="1786"/>
    <lineage>
        <taxon>Bacteria</taxon>
        <taxon>Bacillati</taxon>
        <taxon>Actinomycetota</taxon>
        <taxon>Actinomycetes</taxon>
        <taxon>Mycobacteriales</taxon>
        <taxon>Mycobacteriaceae</taxon>
        <taxon>Mycolicibacterium</taxon>
    </lineage>
</organism>
<gene>
    <name evidence="1" type="ORF">CG716_20195</name>
</gene>
<dbReference type="EMBL" id="NOZR01000019">
    <property type="protein sequence ID" value="OYN76837.1"/>
    <property type="molecule type" value="Genomic_DNA"/>
</dbReference>
<sequence length="152" mass="17656">MPDEPRDHVVRDRLPWRTDDLTECGRTLDDVASHITRDQLMWRLKEHGKQRTAFTVCMTCWQTASDRSRESWETNPTALLSRQMRRGAGGIVYFDYRDPARTPHVDLMSAELHAIAALIEAHREEFDQRVAAASEAALFAHRRAQKERRRDG</sequence>
<dbReference type="Proteomes" id="UP000216063">
    <property type="component" value="Unassembled WGS sequence"/>
</dbReference>
<dbReference type="AlphaFoldDB" id="A0A255DBM4"/>
<proteinExistence type="predicted"/>
<dbReference type="OrthoDB" id="3237509at2"/>
<accession>A0A255DBM4</accession>
<protein>
    <submittedName>
        <fullName evidence="1">Uncharacterized protein</fullName>
    </submittedName>
</protein>
<keyword evidence="2" id="KW-1185">Reference proteome</keyword>
<name>A0A255DBM4_9MYCO</name>